<feature type="active site" description="Nucleophile" evidence="3">
    <location>
        <position position="95"/>
    </location>
</feature>
<dbReference type="SUPFAM" id="SSF48208">
    <property type="entry name" value="Six-hairpin glycosidases"/>
    <property type="match status" value="1"/>
</dbReference>
<evidence type="ECO:0000313" key="5">
    <source>
        <dbReference type="EMBL" id="SEU15497.1"/>
    </source>
</evidence>
<feature type="binding site" evidence="4">
    <location>
        <position position="95"/>
    </location>
    <ligand>
        <name>substrate</name>
    </ligand>
</feature>
<dbReference type="Pfam" id="PF07470">
    <property type="entry name" value="Glyco_hydro_88"/>
    <property type="match status" value="1"/>
</dbReference>
<dbReference type="GO" id="GO:0052757">
    <property type="term" value="F:chondroitin hydrolase activity"/>
    <property type="evidence" value="ECO:0007669"/>
    <property type="project" value="TreeGrafter"/>
</dbReference>
<evidence type="ECO:0000256" key="3">
    <source>
        <dbReference type="PIRSR" id="PIRSR610905-1"/>
    </source>
</evidence>
<protein>
    <submittedName>
        <fullName evidence="5">Unsaturated chondroitin disaccharide hydrolase</fullName>
    </submittedName>
</protein>
<dbReference type="AlphaFoldDB" id="A0A1I0JX24"/>
<dbReference type="InterPro" id="IPR010905">
    <property type="entry name" value="Glyco_hydro_88"/>
</dbReference>
<evidence type="ECO:0000256" key="1">
    <source>
        <dbReference type="ARBA" id="ARBA00022801"/>
    </source>
</evidence>
<feature type="binding site" evidence="4">
    <location>
        <position position="227"/>
    </location>
    <ligand>
        <name>substrate</name>
    </ligand>
</feature>
<dbReference type="RefSeq" id="WP_092370254.1">
    <property type="nucleotide sequence ID" value="NZ_DAINWJ010000472.1"/>
</dbReference>
<dbReference type="GeneID" id="93278709"/>
<sequence length="370" mass="42442">MREEKLTWMAEELDRICGVLKRNMERYGTDFPSACATGGKYRIKKNDDWTNGFWTGMLWMAYLHTGDEAFKTLALKNTDSFKQRLDDHFVLDHHDIGFLYSPSVVAAYRITGDEGQRDLAVRAADVLAARFQEKGGFIQAWGKSGDPKEYRLIIDSLLNLPLLYTAAEITGEARYREMAQRHYENVIRLIIREDGSTYHTYYFDSETGAPSRGATHQGYSDNSCWARGQAWAIYGMPLHVRFSGRAFTQEEQERHDRVVRYFLEHLPASGMPYWDLVFKDEDGQLWDSSALAVAACGMLEMGRREMAEEMLKTCRDLASSEAEPDSEGLLLHGVYAYGENKGVDEPNLWGDYFYMEGLMRLANPDWIPFL</sequence>
<dbReference type="InterPro" id="IPR012341">
    <property type="entry name" value="6hp_glycosidase-like_sf"/>
</dbReference>
<organism evidence="5 6">
    <name type="scientific">Enterocloster lavalensis</name>
    <dbReference type="NCBI Taxonomy" id="460384"/>
    <lineage>
        <taxon>Bacteria</taxon>
        <taxon>Bacillati</taxon>
        <taxon>Bacillota</taxon>
        <taxon>Clostridia</taxon>
        <taxon>Lachnospirales</taxon>
        <taxon>Lachnospiraceae</taxon>
        <taxon>Enterocloster</taxon>
    </lineage>
</organism>
<proteinExistence type="inferred from homology"/>
<dbReference type="InterPro" id="IPR008928">
    <property type="entry name" value="6-hairpin_glycosidase_sf"/>
</dbReference>
<feature type="binding site" evidence="4">
    <location>
        <position position="213"/>
    </location>
    <ligand>
        <name>substrate</name>
    </ligand>
</feature>
<feature type="active site" description="Proton donor" evidence="3">
    <location>
        <position position="155"/>
    </location>
</feature>
<dbReference type="Proteomes" id="UP000198508">
    <property type="component" value="Unassembled WGS sequence"/>
</dbReference>
<feature type="binding site" evidence="4">
    <location>
        <position position="231"/>
    </location>
    <ligand>
        <name>substrate</name>
    </ligand>
</feature>
<dbReference type="InterPro" id="IPR052369">
    <property type="entry name" value="UG_Glycosaminoglycan_Hydrolase"/>
</dbReference>
<dbReference type="Gene3D" id="1.50.10.10">
    <property type="match status" value="1"/>
</dbReference>
<dbReference type="PANTHER" id="PTHR36845">
    <property type="entry name" value="HYDROLASE, PUTATIVE (AFU_ORTHOLOGUE AFUA_7G05090)-RELATED"/>
    <property type="match status" value="1"/>
</dbReference>
<feature type="binding site" evidence="4">
    <location>
        <position position="215"/>
    </location>
    <ligand>
        <name>substrate</name>
    </ligand>
</feature>
<gene>
    <name evidence="5" type="ORF">SAMN05216313_1387</name>
</gene>
<keyword evidence="6" id="KW-1185">Reference proteome</keyword>
<keyword evidence="1 5" id="KW-0378">Hydrolase</keyword>
<dbReference type="STRING" id="460384.SAMN05216313_1387"/>
<dbReference type="EMBL" id="FOIM01000038">
    <property type="protein sequence ID" value="SEU15497.1"/>
    <property type="molecule type" value="Genomic_DNA"/>
</dbReference>
<evidence type="ECO:0000256" key="4">
    <source>
        <dbReference type="PIRSR" id="PIRSR610905-2"/>
    </source>
</evidence>
<dbReference type="PANTHER" id="PTHR36845:SF1">
    <property type="entry name" value="HYDROLASE, PUTATIVE (AFU_ORTHOLOGUE AFUA_7G05090)-RELATED"/>
    <property type="match status" value="1"/>
</dbReference>
<reference evidence="6" key="1">
    <citation type="submission" date="2016-10" db="EMBL/GenBank/DDBJ databases">
        <authorList>
            <person name="Varghese N."/>
            <person name="Submissions S."/>
        </authorList>
    </citation>
    <scope>NUCLEOTIDE SEQUENCE [LARGE SCALE GENOMIC DNA]</scope>
    <source>
        <strain evidence="6">NLAE-zl-G277</strain>
    </source>
</reference>
<comment type="similarity">
    <text evidence="2">Belongs to the glycosyl hydrolase 88 family.</text>
</comment>
<evidence type="ECO:0000256" key="2">
    <source>
        <dbReference type="ARBA" id="ARBA00038358"/>
    </source>
</evidence>
<feature type="binding site" evidence="4">
    <location>
        <position position="155"/>
    </location>
    <ligand>
        <name>substrate</name>
    </ligand>
</feature>
<evidence type="ECO:0000313" key="6">
    <source>
        <dbReference type="Proteomes" id="UP000198508"/>
    </source>
</evidence>
<dbReference type="GO" id="GO:0000272">
    <property type="term" value="P:polysaccharide catabolic process"/>
    <property type="evidence" value="ECO:0007669"/>
    <property type="project" value="TreeGrafter"/>
</dbReference>
<name>A0A1I0JX24_9FIRM</name>
<accession>A0A1I0JX24</accession>